<dbReference type="InterPro" id="IPR003370">
    <property type="entry name" value="Chromate_transpt"/>
</dbReference>
<protein>
    <submittedName>
        <fullName evidence="8">Chromate transporter</fullName>
    </submittedName>
</protein>
<feature type="transmembrane region" description="Helical" evidence="7">
    <location>
        <begin position="150"/>
        <end position="172"/>
    </location>
</feature>
<evidence type="ECO:0000256" key="1">
    <source>
        <dbReference type="ARBA" id="ARBA00004651"/>
    </source>
</evidence>
<sequence>MKKLLQLFAAFFKIGAFTFGGGYAMLELMKVELCQRKNWCTEEELVDYFALSQCTPGAIAVNVATFVGRKASGAWGGIWATLGVVAPSFIIIIIIARFLKNFAQYEITGHIFGGIRIIVAVLVVNAVFTIGKSAVQDKICLCIAVCSCLLSFFFQLSPIYFVIAGACAGLLFKRGKKGGNAK</sequence>
<dbReference type="Proteomes" id="UP000611762">
    <property type="component" value="Unassembled WGS sequence"/>
</dbReference>
<keyword evidence="3" id="KW-1003">Cell membrane</keyword>
<name>A0A926DNC1_9FIRM</name>
<evidence type="ECO:0000256" key="7">
    <source>
        <dbReference type="SAM" id="Phobius"/>
    </source>
</evidence>
<comment type="similarity">
    <text evidence="2">Belongs to the chromate ion transporter (CHR) (TC 2.A.51) family.</text>
</comment>
<comment type="subcellular location">
    <subcellularLocation>
        <location evidence="1">Cell membrane</location>
        <topology evidence="1">Multi-pass membrane protein</topology>
    </subcellularLocation>
</comment>
<dbReference type="PANTHER" id="PTHR43663:SF2">
    <property type="entry name" value="CHROMATE TRANSPORT PROTEIN-RELATED"/>
    <property type="match status" value="1"/>
</dbReference>
<dbReference type="EMBL" id="JACRSU010000003">
    <property type="protein sequence ID" value="MBC8541123.1"/>
    <property type="molecule type" value="Genomic_DNA"/>
</dbReference>
<organism evidence="8 9">
    <name type="scientific">Congzhengia minquanensis</name>
    <dbReference type="NCBI Taxonomy" id="2763657"/>
    <lineage>
        <taxon>Bacteria</taxon>
        <taxon>Bacillati</taxon>
        <taxon>Bacillota</taxon>
        <taxon>Clostridia</taxon>
        <taxon>Eubacteriales</taxon>
        <taxon>Oscillospiraceae</taxon>
        <taxon>Congzhengia</taxon>
    </lineage>
</organism>
<evidence type="ECO:0000256" key="5">
    <source>
        <dbReference type="ARBA" id="ARBA00022989"/>
    </source>
</evidence>
<keyword evidence="4 7" id="KW-0812">Transmembrane</keyword>
<feature type="transmembrane region" description="Helical" evidence="7">
    <location>
        <begin position="78"/>
        <end position="99"/>
    </location>
</feature>
<reference evidence="8" key="1">
    <citation type="submission" date="2020-08" db="EMBL/GenBank/DDBJ databases">
        <title>Genome public.</title>
        <authorList>
            <person name="Liu C."/>
            <person name="Sun Q."/>
        </authorList>
    </citation>
    <scope>NUCLEOTIDE SEQUENCE</scope>
    <source>
        <strain evidence="8">H8</strain>
    </source>
</reference>
<dbReference type="InterPro" id="IPR052518">
    <property type="entry name" value="CHR_Transporter"/>
</dbReference>
<proteinExistence type="inferred from homology"/>
<evidence type="ECO:0000256" key="3">
    <source>
        <dbReference type="ARBA" id="ARBA00022475"/>
    </source>
</evidence>
<keyword evidence="6 7" id="KW-0472">Membrane</keyword>
<accession>A0A926DNC1</accession>
<dbReference type="Pfam" id="PF02417">
    <property type="entry name" value="Chromate_transp"/>
    <property type="match status" value="1"/>
</dbReference>
<gene>
    <name evidence="8" type="ORF">H8698_09075</name>
</gene>
<dbReference type="PANTHER" id="PTHR43663">
    <property type="entry name" value="CHROMATE TRANSPORT PROTEIN-RELATED"/>
    <property type="match status" value="1"/>
</dbReference>
<evidence type="ECO:0000256" key="6">
    <source>
        <dbReference type="ARBA" id="ARBA00023136"/>
    </source>
</evidence>
<comment type="caution">
    <text evidence="8">The sequence shown here is derived from an EMBL/GenBank/DDBJ whole genome shotgun (WGS) entry which is preliminary data.</text>
</comment>
<keyword evidence="5 7" id="KW-1133">Transmembrane helix</keyword>
<dbReference type="RefSeq" id="WP_249312997.1">
    <property type="nucleotide sequence ID" value="NZ_JACRSU010000003.1"/>
</dbReference>
<evidence type="ECO:0000313" key="9">
    <source>
        <dbReference type="Proteomes" id="UP000611762"/>
    </source>
</evidence>
<feature type="transmembrane region" description="Helical" evidence="7">
    <location>
        <begin position="111"/>
        <end position="130"/>
    </location>
</feature>
<keyword evidence="9" id="KW-1185">Reference proteome</keyword>
<evidence type="ECO:0000256" key="4">
    <source>
        <dbReference type="ARBA" id="ARBA00022692"/>
    </source>
</evidence>
<dbReference type="AlphaFoldDB" id="A0A926DNC1"/>
<evidence type="ECO:0000313" key="8">
    <source>
        <dbReference type="EMBL" id="MBC8541123.1"/>
    </source>
</evidence>
<dbReference type="GO" id="GO:0015109">
    <property type="term" value="F:chromate transmembrane transporter activity"/>
    <property type="evidence" value="ECO:0007669"/>
    <property type="project" value="InterPro"/>
</dbReference>
<dbReference type="GO" id="GO:0005886">
    <property type="term" value="C:plasma membrane"/>
    <property type="evidence" value="ECO:0007669"/>
    <property type="project" value="UniProtKB-SubCell"/>
</dbReference>
<evidence type="ECO:0000256" key="2">
    <source>
        <dbReference type="ARBA" id="ARBA00005262"/>
    </source>
</evidence>